<sequence length="169" mass="19880">MEIQVNMEIEVNEVVRLGNYSTNRNRPILVKLSSFNRKRDILKAAKKLKGTKIYITEDFPKKIQEERKFLIEKMKEARQEGNRAYVVYNKLIINSTSYKVQQLSEDQQAKICSIHNQNIKNTETRANDSQIEKIRKKGARTVDERSPQEVKMPEIRRPFKLIKQGSKNE</sequence>
<keyword evidence="2" id="KW-1185">Reference proteome</keyword>
<evidence type="ECO:0008006" key="3">
    <source>
        <dbReference type="Google" id="ProtNLM"/>
    </source>
</evidence>
<dbReference type="Proteomes" id="UP001353858">
    <property type="component" value="Unassembled WGS sequence"/>
</dbReference>
<name>A0AAN7P9S6_9COLE</name>
<evidence type="ECO:0000313" key="2">
    <source>
        <dbReference type="Proteomes" id="UP001353858"/>
    </source>
</evidence>
<reference evidence="2" key="1">
    <citation type="submission" date="2023-01" db="EMBL/GenBank/DDBJ databases">
        <title>Key to firefly adult light organ development and bioluminescence: homeobox transcription factors regulate luciferase expression and transportation to peroxisome.</title>
        <authorList>
            <person name="Fu X."/>
        </authorList>
    </citation>
    <scope>NUCLEOTIDE SEQUENCE [LARGE SCALE GENOMIC DNA]</scope>
</reference>
<organism evidence="1 2">
    <name type="scientific">Aquatica leii</name>
    <dbReference type="NCBI Taxonomy" id="1421715"/>
    <lineage>
        <taxon>Eukaryota</taxon>
        <taxon>Metazoa</taxon>
        <taxon>Ecdysozoa</taxon>
        <taxon>Arthropoda</taxon>
        <taxon>Hexapoda</taxon>
        <taxon>Insecta</taxon>
        <taxon>Pterygota</taxon>
        <taxon>Neoptera</taxon>
        <taxon>Endopterygota</taxon>
        <taxon>Coleoptera</taxon>
        <taxon>Polyphaga</taxon>
        <taxon>Elateriformia</taxon>
        <taxon>Elateroidea</taxon>
        <taxon>Lampyridae</taxon>
        <taxon>Luciolinae</taxon>
        <taxon>Aquatica</taxon>
    </lineage>
</organism>
<dbReference type="EMBL" id="JARPUR010000001">
    <property type="protein sequence ID" value="KAK4884065.1"/>
    <property type="molecule type" value="Genomic_DNA"/>
</dbReference>
<protein>
    <recommendedName>
        <fullName evidence="3">Endonuclease-reverse transcriptase</fullName>
    </recommendedName>
</protein>
<dbReference type="Gene3D" id="3.30.70.1820">
    <property type="entry name" value="L1 transposable element, RRM domain"/>
    <property type="match status" value="1"/>
</dbReference>
<evidence type="ECO:0000313" key="1">
    <source>
        <dbReference type="EMBL" id="KAK4884065.1"/>
    </source>
</evidence>
<comment type="caution">
    <text evidence="1">The sequence shown here is derived from an EMBL/GenBank/DDBJ whole genome shotgun (WGS) entry which is preliminary data.</text>
</comment>
<accession>A0AAN7P9S6</accession>
<gene>
    <name evidence="1" type="ORF">RN001_000336</name>
</gene>
<proteinExistence type="predicted"/>
<dbReference type="AlphaFoldDB" id="A0AAN7P9S6"/>